<proteinExistence type="predicted"/>
<name>A0ABV9JHR7_9GAMM</name>
<dbReference type="RefSeq" id="WP_377332081.1">
    <property type="nucleotide sequence ID" value="NZ_JBHSGB010000005.1"/>
</dbReference>
<evidence type="ECO:0000313" key="2">
    <source>
        <dbReference type="EMBL" id="MFC4654268.1"/>
    </source>
</evidence>
<protein>
    <submittedName>
        <fullName evidence="2">Uncharacterized protein</fullName>
    </submittedName>
</protein>
<reference evidence="3" key="1">
    <citation type="journal article" date="2019" name="Int. J. Syst. Evol. Microbiol.">
        <title>The Global Catalogue of Microorganisms (GCM) 10K type strain sequencing project: providing services to taxonomists for standard genome sequencing and annotation.</title>
        <authorList>
            <consortium name="The Broad Institute Genomics Platform"/>
            <consortium name="The Broad Institute Genome Sequencing Center for Infectious Disease"/>
            <person name="Wu L."/>
            <person name="Ma J."/>
        </authorList>
    </citation>
    <scope>NUCLEOTIDE SEQUENCE [LARGE SCALE GENOMIC DNA]</scope>
    <source>
        <strain evidence="3">DT28</strain>
    </source>
</reference>
<evidence type="ECO:0000313" key="3">
    <source>
        <dbReference type="Proteomes" id="UP001595962"/>
    </source>
</evidence>
<keyword evidence="1" id="KW-1133">Transmembrane helix</keyword>
<keyword evidence="1" id="KW-0472">Membrane</keyword>
<sequence>MKKKDSKPGRALDKRQWNREMATLKMLLVLIPLVVVLVGIAIGTLVAYYPLNQMSFSFSYLYAVALIIAGLGMACGYPVIKLNQLLRQQPV</sequence>
<evidence type="ECO:0000256" key="1">
    <source>
        <dbReference type="SAM" id="Phobius"/>
    </source>
</evidence>
<keyword evidence="1" id="KW-0812">Transmembrane</keyword>
<dbReference type="EMBL" id="JBHSGB010000005">
    <property type="protein sequence ID" value="MFC4654268.1"/>
    <property type="molecule type" value="Genomic_DNA"/>
</dbReference>
<keyword evidence="3" id="KW-1185">Reference proteome</keyword>
<dbReference type="Proteomes" id="UP001595962">
    <property type="component" value="Unassembled WGS sequence"/>
</dbReference>
<accession>A0ABV9JHR7</accession>
<feature type="transmembrane region" description="Helical" evidence="1">
    <location>
        <begin position="21"/>
        <end position="48"/>
    </location>
</feature>
<comment type="caution">
    <text evidence="2">The sequence shown here is derived from an EMBL/GenBank/DDBJ whole genome shotgun (WGS) entry which is preliminary data.</text>
</comment>
<organism evidence="2 3">
    <name type="scientific">Rheinheimera marina</name>
    <dbReference type="NCBI Taxonomy" id="1774958"/>
    <lineage>
        <taxon>Bacteria</taxon>
        <taxon>Pseudomonadati</taxon>
        <taxon>Pseudomonadota</taxon>
        <taxon>Gammaproteobacteria</taxon>
        <taxon>Chromatiales</taxon>
        <taxon>Chromatiaceae</taxon>
        <taxon>Rheinheimera</taxon>
    </lineage>
</organism>
<gene>
    <name evidence="2" type="ORF">ACFO3I_04415</name>
</gene>
<feature type="transmembrane region" description="Helical" evidence="1">
    <location>
        <begin position="60"/>
        <end position="80"/>
    </location>
</feature>